<organism evidence="2 3">
    <name type="scientific">Acinetobacter boissieri</name>
    <dbReference type="NCBI Taxonomy" id="1219383"/>
    <lineage>
        <taxon>Bacteria</taxon>
        <taxon>Pseudomonadati</taxon>
        <taxon>Pseudomonadota</taxon>
        <taxon>Gammaproteobacteria</taxon>
        <taxon>Moraxellales</taxon>
        <taxon>Moraxellaceae</taxon>
        <taxon>Acinetobacter</taxon>
    </lineage>
</organism>
<dbReference type="OrthoDB" id="6711597at2"/>
<dbReference type="EMBL" id="FMYL01000008">
    <property type="protein sequence ID" value="SDC05423.1"/>
    <property type="molecule type" value="Genomic_DNA"/>
</dbReference>
<dbReference type="Proteomes" id="UP000242501">
    <property type="component" value="Unassembled WGS sequence"/>
</dbReference>
<reference evidence="3" key="1">
    <citation type="submission" date="2016-09" db="EMBL/GenBank/DDBJ databases">
        <authorList>
            <person name="Varghese N."/>
            <person name="Submissions S."/>
        </authorList>
    </citation>
    <scope>NUCLEOTIDE SEQUENCE [LARGE SCALE GENOMIC DNA]</scope>
    <source>
        <strain evidence="3">ANC 4422</strain>
    </source>
</reference>
<gene>
    <name evidence="2" type="ORF">SAMN05421733_108110</name>
</gene>
<evidence type="ECO:0000313" key="3">
    <source>
        <dbReference type="Proteomes" id="UP000242501"/>
    </source>
</evidence>
<protein>
    <submittedName>
        <fullName evidence="2">Uncharacterized protein</fullName>
    </submittedName>
</protein>
<dbReference type="STRING" id="1219383.SAMN05421733_108110"/>
<keyword evidence="3" id="KW-1185">Reference proteome</keyword>
<evidence type="ECO:0000313" key="2">
    <source>
        <dbReference type="EMBL" id="SDC05423.1"/>
    </source>
</evidence>
<name>A0A1G6IGA0_9GAMM</name>
<keyword evidence="1" id="KW-0732">Signal</keyword>
<accession>A0A1G6IGA0</accession>
<proteinExistence type="predicted"/>
<feature type="signal peptide" evidence="1">
    <location>
        <begin position="1"/>
        <end position="26"/>
    </location>
</feature>
<dbReference type="RefSeq" id="WP_092748968.1">
    <property type="nucleotide sequence ID" value="NZ_FMYL01000008.1"/>
</dbReference>
<sequence length="139" mass="14919">MKFLQSKLVLSTILASMGLVATATHAAQDPSKSTNVRSTLISNCKESATKAGKLSSTEADKFCSCQVDAEGKITKAQEWQIISTVNQKKSPSSLPFIQQQNAAVQTCFGPQLTTKLKALTEEAMKQQAAQPQTQPTTSQ</sequence>
<evidence type="ECO:0000256" key="1">
    <source>
        <dbReference type="SAM" id="SignalP"/>
    </source>
</evidence>
<dbReference type="AlphaFoldDB" id="A0A1G6IGA0"/>
<feature type="chain" id="PRO_5017375437" evidence="1">
    <location>
        <begin position="27"/>
        <end position="139"/>
    </location>
</feature>